<dbReference type="InterPro" id="IPR007196">
    <property type="entry name" value="CCR4-Not_Not1_C"/>
</dbReference>
<reference evidence="3 4" key="1">
    <citation type="submission" date="2017-11" db="EMBL/GenBank/DDBJ databases">
        <title>De novo assembly and phasing of dikaryotic genomes from two isolates of Puccinia coronata f. sp. avenae, the causal agent of oat crown rust.</title>
        <authorList>
            <person name="Miller M.E."/>
            <person name="Zhang Y."/>
            <person name="Omidvar V."/>
            <person name="Sperschneider J."/>
            <person name="Schwessinger B."/>
            <person name="Raley C."/>
            <person name="Palmer J.M."/>
            <person name="Garnica D."/>
            <person name="Upadhyaya N."/>
            <person name="Rathjen J."/>
            <person name="Taylor J.M."/>
            <person name="Park R.F."/>
            <person name="Dodds P.N."/>
            <person name="Hirsch C.D."/>
            <person name="Kianian S.F."/>
            <person name="Figueroa M."/>
        </authorList>
    </citation>
    <scope>NUCLEOTIDE SEQUENCE [LARGE SCALE GENOMIC DNA]</scope>
    <source>
        <strain evidence="3">12NC29</strain>
    </source>
</reference>
<proteinExistence type="predicted"/>
<dbReference type="GO" id="GO:0060090">
    <property type="term" value="F:molecular adaptor activity"/>
    <property type="evidence" value="ECO:0007669"/>
    <property type="project" value="TreeGrafter"/>
</dbReference>
<dbReference type="PANTHER" id="PTHR13162:SF8">
    <property type="entry name" value="CCR4-NOT TRANSCRIPTION COMPLEX SUBUNIT 1"/>
    <property type="match status" value="1"/>
</dbReference>
<dbReference type="GO" id="GO:0000288">
    <property type="term" value="P:nuclear-transcribed mRNA catabolic process, deadenylation-dependent decay"/>
    <property type="evidence" value="ECO:0007669"/>
    <property type="project" value="TreeGrafter"/>
</dbReference>
<dbReference type="EMBL" id="PGCJ01001142">
    <property type="protein sequence ID" value="PLW08750.1"/>
    <property type="molecule type" value="Genomic_DNA"/>
</dbReference>
<dbReference type="OrthoDB" id="1933107at2759"/>
<dbReference type="GO" id="GO:0017148">
    <property type="term" value="P:negative regulation of translation"/>
    <property type="evidence" value="ECO:0007669"/>
    <property type="project" value="InterPro"/>
</dbReference>
<name>A0A2N5S694_9BASI</name>
<dbReference type="AlphaFoldDB" id="A0A2N5S694"/>
<dbReference type="PANTHER" id="PTHR13162">
    <property type="entry name" value="CCR4-NOT TRANSCRIPTION COMPLEX"/>
    <property type="match status" value="1"/>
</dbReference>
<gene>
    <name evidence="3" type="ORF">PCANC_21866</name>
</gene>
<evidence type="ECO:0000313" key="3">
    <source>
        <dbReference type="EMBL" id="PLW08750.1"/>
    </source>
</evidence>
<sequence length="170" mass="19557">FVLYLGVQAILQVERDTVPLYDSTCSSAVIYKQLISEVEPEAAIQQLRWTNSHTLWYSSLLIDTFRSTESEVVKEQVARVFLERLLVQRPHPFGMIYAFIKFLSQCGSASQLNHHHHQHQHQNENGNPSLDADDRELRSISSLESLKVVKKSQELKALFSICRKHVVQIN</sequence>
<organism evidence="3 4">
    <name type="scientific">Puccinia coronata f. sp. avenae</name>
    <dbReference type="NCBI Taxonomy" id="200324"/>
    <lineage>
        <taxon>Eukaryota</taxon>
        <taxon>Fungi</taxon>
        <taxon>Dikarya</taxon>
        <taxon>Basidiomycota</taxon>
        <taxon>Pucciniomycotina</taxon>
        <taxon>Pucciniomycetes</taxon>
        <taxon>Pucciniales</taxon>
        <taxon>Pucciniaceae</taxon>
        <taxon>Puccinia</taxon>
    </lineage>
</organism>
<feature type="region of interest" description="Disordered" evidence="1">
    <location>
        <begin position="113"/>
        <end position="133"/>
    </location>
</feature>
<dbReference type="Proteomes" id="UP000235388">
    <property type="component" value="Unassembled WGS sequence"/>
</dbReference>
<dbReference type="InterPro" id="IPR040398">
    <property type="entry name" value="Not1"/>
</dbReference>
<evidence type="ECO:0000256" key="1">
    <source>
        <dbReference type="SAM" id="MobiDB-lite"/>
    </source>
</evidence>
<dbReference type="GO" id="GO:0030015">
    <property type="term" value="C:CCR4-NOT core complex"/>
    <property type="evidence" value="ECO:0007669"/>
    <property type="project" value="InterPro"/>
</dbReference>
<feature type="non-terminal residue" evidence="3">
    <location>
        <position position="1"/>
    </location>
</feature>
<evidence type="ECO:0000313" key="4">
    <source>
        <dbReference type="Proteomes" id="UP000235388"/>
    </source>
</evidence>
<accession>A0A2N5S694</accession>
<protein>
    <recommendedName>
        <fullName evidence="2">CCR4-Not complex component Not1 C-terminal domain-containing protein</fullName>
    </recommendedName>
</protein>
<comment type="caution">
    <text evidence="3">The sequence shown here is derived from an EMBL/GenBank/DDBJ whole genome shotgun (WGS) entry which is preliminary data.</text>
</comment>
<keyword evidence="4" id="KW-1185">Reference proteome</keyword>
<dbReference type="Gene3D" id="1.25.40.800">
    <property type="match status" value="1"/>
</dbReference>
<dbReference type="STRING" id="200324.A0A2N5S694"/>
<dbReference type="Pfam" id="PF04054">
    <property type="entry name" value="Not1"/>
    <property type="match status" value="1"/>
</dbReference>
<feature type="domain" description="CCR4-Not complex component Not1 C-terminal" evidence="2">
    <location>
        <begin position="1"/>
        <end position="104"/>
    </location>
</feature>
<dbReference type="GO" id="GO:0000932">
    <property type="term" value="C:P-body"/>
    <property type="evidence" value="ECO:0007669"/>
    <property type="project" value="TreeGrafter"/>
</dbReference>
<evidence type="ECO:0000259" key="2">
    <source>
        <dbReference type="Pfam" id="PF04054"/>
    </source>
</evidence>